<dbReference type="Proteomes" id="UP000241818">
    <property type="component" value="Unassembled WGS sequence"/>
</dbReference>
<dbReference type="AlphaFoldDB" id="A0A2T3BEM9"/>
<reference evidence="1 2" key="1">
    <citation type="journal article" date="2018" name="New Phytol.">
        <title>Comparative genomics and transcriptomics depict ericoid mycorrhizal fungi as versatile saprotrophs and plant mutualists.</title>
        <authorList>
            <person name="Martino E."/>
            <person name="Morin E."/>
            <person name="Grelet G.A."/>
            <person name="Kuo A."/>
            <person name="Kohler A."/>
            <person name="Daghino S."/>
            <person name="Barry K.W."/>
            <person name="Cichocki N."/>
            <person name="Clum A."/>
            <person name="Dockter R.B."/>
            <person name="Hainaut M."/>
            <person name="Kuo R.C."/>
            <person name="LaButti K."/>
            <person name="Lindahl B.D."/>
            <person name="Lindquist E.A."/>
            <person name="Lipzen A."/>
            <person name="Khouja H.R."/>
            <person name="Magnuson J."/>
            <person name="Murat C."/>
            <person name="Ohm R.A."/>
            <person name="Singer S.W."/>
            <person name="Spatafora J.W."/>
            <person name="Wang M."/>
            <person name="Veneault-Fourrey C."/>
            <person name="Henrissat B."/>
            <person name="Grigoriev I.V."/>
            <person name="Martin F.M."/>
            <person name="Perotto S."/>
        </authorList>
    </citation>
    <scope>NUCLEOTIDE SEQUENCE [LARGE SCALE GENOMIC DNA]</scope>
    <source>
        <strain evidence="1 2">ATCC 22711</strain>
    </source>
</reference>
<gene>
    <name evidence="1" type="ORF">M430DRAFT_159533</name>
</gene>
<keyword evidence="2" id="KW-1185">Reference proteome</keyword>
<dbReference type="GeneID" id="36571438"/>
<dbReference type="InParanoid" id="A0A2T3BEM9"/>
<proteinExistence type="predicted"/>
<evidence type="ECO:0000313" key="2">
    <source>
        <dbReference type="Proteomes" id="UP000241818"/>
    </source>
</evidence>
<name>A0A2T3BEM9_AMORE</name>
<organism evidence="1 2">
    <name type="scientific">Amorphotheca resinae ATCC 22711</name>
    <dbReference type="NCBI Taxonomy" id="857342"/>
    <lineage>
        <taxon>Eukaryota</taxon>
        <taxon>Fungi</taxon>
        <taxon>Dikarya</taxon>
        <taxon>Ascomycota</taxon>
        <taxon>Pezizomycotina</taxon>
        <taxon>Leotiomycetes</taxon>
        <taxon>Helotiales</taxon>
        <taxon>Amorphothecaceae</taxon>
        <taxon>Amorphotheca</taxon>
    </lineage>
</organism>
<sequence>MINAGQRAVARSHFLLSISLPIPNVSGIAPPERTREIIVVLEMRHDGDRITRNAIKEQSIFKRGAEVSRNGGLVQ</sequence>
<protein>
    <submittedName>
        <fullName evidence="1">Uncharacterized protein</fullName>
    </submittedName>
</protein>
<accession>A0A2T3BEM9</accession>
<dbReference type="EMBL" id="KZ679006">
    <property type="protein sequence ID" value="PSS27851.1"/>
    <property type="molecule type" value="Genomic_DNA"/>
</dbReference>
<dbReference type="RefSeq" id="XP_024725376.1">
    <property type="nucleotide sequence ID" value="XM_024863357.1"/>
</dbReference>
<evidence type="ECO:0000313" key="1">
    <source>
        <dbReference type="EMBL" id="PSS27851.1"/>
    </source>
</evidence>